<dbReference type="VEuPathDB" id="FungiDB:SPRG_19775"/>
<name>A0A067CLY6_SAPPC</name>
<dbReference type="Proteomes" id="UP000030745">
    <property type="component" value="Unassembled WGS sequence"/>
</dbReference>
<dbReference type="KEGG" id="spar:SPRG_19775"/>
<sequence>MSAAETGDAVQQVLQLTFGLGADELRGQIQDLIRVFDKRTEEDDLKEILQITHPKARHLNGWHLERLAMEEYEEHTPQDIQRKIHGIKKDMQTSRSLVDAILNREKDWATKRDGLVTAKMEQREAMKVELDVAKRIVQKLHAADEMNCPTESLAAKLAEPAPVEERLLASHATDAHATGNVDLSEAPSI</sequence>
<keyword evidence="3" id="KW-1185">Reference proteome</keyword>
<proteinExistence type="predicted"/>
<dbReference type="AlphaFoldDB" id="A0A067CLY6"/>
<accession>A0A067CLY6</accession>
<dbReference type="OMA" id="TAKMEQR"/>
<reference evidence="2 3" key="1">
    <citation type="journal article" date="2013" name="PLoS Genet.">
        <title>Distinctive expansion of potential virulence genes in the genome of the oomycete fish pathogen Saprolegnia parasitica.</title>
        <authorList>
            <person name="Jiang R.H."/>
            <person name="de Bruijn I."/>
            <person name="Haas B.J."/>
            <person name="Belmonte R."/>
            <person name="Lobach L."/>
            <person name="Christie J."/>
            <person name="van den Ackerveken G."/>
            <person name="Bottin A."/>
            <person name="Bulone V."/>
            <person name="Diaz-Moreno S.M."/>
            <person name="Dumas B."/>
            <person name="Fan L."/>
            <person name="Gaulin E."/>
            <person name="Govers F."/>
            <person name="Grenville-Briggs L.J."/>
            <person name="Horner N.R."/>
            <person name="Levin J.Z."/>
            <person name="Mammella M."/>
            <person name="Meijer H.J."/>
            <person name="Morris P."/>
            <person name="Nusbaum C."/>
            <person name="Oome S."/>
            <person name="Phillips A.J."/>
            <person name="van Rooyen D."/>
            <person name="Rzeszutek E."/>
            <person name="Saraiva M."/>
            <person name="Secombes C.J."/>
            <person name="Seidl M.F."/>
            <person name="Snel B."/>
            <person name="Stassen J.H."/>
            <person name="Sykes S."/>
            <person name="Tripathy S."/>
            <person name="van den Berg H."/>
            <person name="Vega-Arreguin J.C."/>
            <person name="Wawra S."/>
            <person name="Young S.K."/>
            <person name="Zeng Q."/>
            <person name="Dieguez-Uribeondo J."/>
            <person name="Russ C."/>
            <person name="Tyler B.M."/>
            <person name="van West P."/>
        </authorList>
    </citation>
    <scope>NUCLEOTIDE SEQUENCE [LARGE SCALE GENOMIC DNA]</scope>
    <source>
        <strain evidence="2 3">CBS 223.65</strain>
    </source>
</reference>
<evidence type="ECO:0000313" key="3">
    <source>
        <dbReference type="Proteomes" id="UP000030745"/>
    </source>
</evidence>
<feature type="region of interest" description="Disordered" evidence="1">
    <location>
        <begin position="165"/>
        <end position="189"/>
    </location>
</feature>
<protein>
    <submittedName>
        <fullName evidence="2">Uncharacterized protein</fullName>
    </submittedName>
</protein>
<gene>
    <name evidence="2" type="ORF">SPRG_19775</name>
</gene>
<organism evidence="2 3">
    <name type="scientific">Saprolegnia parasitica (strain CBS 223.65)</name>
    <dbReference type="NCBI Taxonomy" id="695850"/>
    <lineage>
        <taxon>Eukaryota</taxon>
        <taxon>Sar</taxon>
        <taxon>Stramenopiles</taxon>
        <taxon>Oomycota</taxon>
        <taxon>Saprolegniomycetes</taxon>
        <taxon>Saprolegniales</taxon>
        <taxon>Saprolegniaceae</taxon>
        <taxon>Saprolegnia</taxon>
    </lineage>
</organism>
<dbReference type="GeneID" id="24141056"/>
<dbReference type="RefSeq" id="XP_012199028.1">
    <property type="nucleotide sequence ID" value="XM_012343638.1"/>
</dbReference>
<evidence type="ECO:0000256" key="1">
    <source>
        <dbReference type="SAM" id="MobiDB-lite"/>
    </source>
</evidence>
<evidence type="ECO:0000313" key="2">
    <source>
        <dbReference type="EMBL" id="KDO30215.1"/>
    </source>
</evidence>
<dbReference type="EMBL" id="KK583202">
    <property type="protein sequence ID" value="KDO30215.1"/>
    <property type="molecule type" value="Genomic_DNA"/>
</dbReference>
<dbReference type="OrthoDB" id="162330at2759"/>